<dbReference type="SUPFAM" id="SSF81665">
    <property type="entry name" value="Calcium ATPase, transmembrane domain M"/>
    <property type="match status" value="1"/>
</dbReference>
<proteinExistence type="predicted"/>
<dbReference type="GO" id="GO:0005388">
    <property type="term" value="F:P-type calcium transporter activity"/>
    <property type="evidence" value="ECO:0007669"/>
    <property type="project" value="TreeGrafter"/>
</dbReference>
<dbReference type="AlphaFoldDB" id="A0AAD4PA76"/>
<sequence>MPETSSSAELKPMPTNGHRRWQILSIALRCSRAFSQATKIIVENQDAFFNTFLRSPSYIAVDVEPECFSSIDKQRLSKLVREKNSDHLNQFGGIQGLVSQLKTDVDTGIKSDAEAIFLRRQTFGSNTIRIASPKMSRIVLETFKDPIIIVLFLSASLCLGFGIRREGLR</sequence>
<protein>
    <recommendedName>
        <fullName evidence="3">Cation-transporting P-type ATPase N-terminal domain-containing protein</fullName>
    </recommendedName>
</protein>
<evidence type="ECO:0000256" key="2">
    <source>
        <dbReference type="SAM" id="Phobius"/>
    </source>
</evidence>
<dbReference type="InterPro" id="IPR004014">
    <property type="entry name" value="ATPase_P-typ_cation-transptr_N"/>
</dbReference>
<keyword evidence="5" id="KW-1185">Reference proteome</keyword>
<feature type="transmembrane region" description="Helical" evidence="2">
    <location>
        <begin position="146"/>
        <end position="163"/>
    </location>
</feature>
<keyword evidence="2" id="KW-1133">Transmembrane helix</keyword>
<comment type="caution">
    <text evidence="4">The sequence shown here is derived from an EMBL/GenBank/DDBJ whole genome shotgun (WGS) entry which is preliminary data.</text>
</comment>
<dbReference type="EMBL" id="SDAM02000063">
    <property type="protein sequence ID" value="KAH6832779.1"/>
    <property type="molecule type" value="Genomic_DNA"/>
</dbReference>
<keyword evidence="1" id="KW-0460">Magnesium</keyword>
<feature type="domain" description="Cation-transporting P-type ATPase N-terminal" evidence="3">
    <location>
        <begin position="90"/>
        <end position="163"/>
    </location>
</feature>
<organism evidence="4 5">
    <name type="scientific">Perilla frutescens var. hirtella</name>
    <name type="common">Perilla citriodora</name>
    <name type="synonym">Perilla setoyensis</name>
    <dbReference type="NCBI Taxonomy" id="608512"/>
    <lineage>
        <taxon>Eukaryota</taxon>
        <taxon>Viridiplantae</taxon>
        <taxon>Streptophyta</taxon>
        <taxon>Embryophyta</taxon>
        <taxon>Tracheophyta</taxon>
        <taxon>Spermatophyta</taxon>
        <taxon>Magnoliopsida</taxon>
        <taxon>eudicotyledons</taxon>
        <taxon>Gunneridae</taxon>
        <taxon>Pentapetalae</taxon>
        <taxon>asterids</taxon>
        <taxon>lamiids</taxon>
        <taxon>Lamiales</taxon>
        <taxon>Lamiaceae</taxon>
        <taxon>Nepetoideae</taxon>
        <taxon>Elsholtzieae</taxon>
        <taxon>Perilla</taxon>
    </lineage>
</organism>
<dbReference type="Pfam" id="PF00690">
    <property type="entry name" value="Cation_ATPase_N"/>
    <property type="match status" value="1"/>
</dbReference>
<evidence type="ECO:0000256" key="1">
    <source>
        <dbReference type="ARBA" id="ARBA00022842"/>
    </source>
</evidence>
<evidence type="ECO:0000313" key="4">
    <source>
        <dbReference type="EMBL" id="KAH6832779.1"/>
    </source>
</evidence>
<accession>A0AAD4PA76</accession>
<keyword evidence="2" id="KW-0812">Transmembrane</keyword>
<dbReference type="PANTHER" id="PTHR24093:SF434">
    <property type="entry name" value="CALCIUM-TRANSPORTING ATPASE 13, PLASMA MEMBRANE-TYPE-RELATED"/>
    <property type="match status" value="1"/>
</dbReference>
<dbReference type="InterPro" id="IPR023298">
    <property type="entry name" value="ATPase_P-typ_TM_dom_sf"/>
</dbReference>
<dbReference type="Proteomes" id="UP001190926">
    <property type="component" value="Unassembled WGS sequence"/>
</dbReference>
<dbReference type="GO" id="GO:0005886">
    <property type="term" value="C:plasma membrane"/>
    <property type="evidence" value="ECO:0007669"/>
    <property type="project" value="TreeGrafter"/>
</dbReference>
<dbReference type="SMART" id="SM00831">
    <property type="entry name" value="Cation_ATPase_N"/>
    <property type="match status" value="1"/>
</dbReference>
<evidence type="ECO:0000313" key="5">
    <source>
        <dbReference type="Proteomes" id="UP001190926"/>
    </source>
</evidence>
<keyword evidence="2" id="KW-0472">Membrane</keyword>
<dbReference type="PANTHER" id="PTHR24093">
    <property type="entry name" value="CATION TRANSPORTING ATPASE"/>
    <property type="match status" value="1"/>
</dbReference>
<evidence type="ECO:0000259" key="3">
    <source>
        <dbReference type="SMART" id="SM00831"/>
    </source>
</evidence>
<reference evidence="4 5" key="1">
    <citation type="journal article" date="2021" name="Nat. Commun.">
        <title>Incipient diploidization of the medicinal plant Perilla within 10,000 years.</title>
        <authorList>
            <person name="Zhang Y."/>
            <person name="Shen Q."/>
            <person name="Leng L."/>
            <person name="Zhang D."/>
            <person name="Chen S."/>
            <person name="Shi Y."/>
            <person name="Ning Z."/>
            <person name="Chen S."/>
        </authorList>
    </citation>
    <scope>NUCLEOTIDE SEQUENCE [LARGE SCALE GENOMIC DNA]</scope>
    <source>
        <strain evidence="5">cv. PC099</strain>
    </source>
</reference>
<gene>
    <name evidence="4" type="ORF">C2S53_006026</name>
</gene>
<name>A0AAD4PA76_PERFH</name>